<evidence type="ECO:0000313" key="9">
    <source>
        <dbReference type="EMBL" id="OHA90000.1"/>
    </source>
</evidence>
<evidence type="ECO:0000256" key="6">
    <source>
        <dbReference type="ARBA" id="ARBA00022840"/>
    </source>
</evidence>
<dbReference type="GO" id="GO:0006094">
    <property type="term" value="P:gluconeogenesis"/>
    <property type="evidence" value="ECO:0007669"/>
    <property type="project" value="TreeGrafter"/>
</dbReference>
<comment type="similarity">
    <text evidence="8">Belongs to the phosphoglycerate kinase family.</text>
</comment>
<evidence type="ECO:0000256" key="1">
    <source>
        <dbReference type="ARBA" id="ARBA00000642"/>
    </source>
</evidence>
<dbReference type="PIRSF" id="PIRSF000724">
    <property type="entry name" value="Pgk"/>
    <property type="match status" value="1"/>
</dbReference>
<dbReference type="STRING" id="1802737.A2832_01790"/>
<feature type="binding site" evidence="7">
    <location>
        <position position="166"/>
    </location>
    <ligand>
        <name>ATP</name>
        <dbReference type="ChEBI" id="CHEBI:30616"/>
    </ligand>
</feature>
<protein>
    <recommendedName>
        <fullName evidence="2 8">Phosphoglycerate kinase</fullName>
        <ecNumber evidence="2 8">2.7.2.3</ecNumber>
    </recommendedName>
</protein>
<dbReference type="EC" id="2.7.2.3" evidence="2 8"/>
<dbReference type="PANTHER" id="PTHR11406:SF23">
    <property type="entry name" value="PHOSPHOGLYCERATE KINASE 1, CHLOROPLASTIC-RELATED"/>
    <property type="match status" value="1"/>
</dbReference>
<reference evidence="9 10" key="1">
    <citation type="journal article" date="2016" name="Nat. Commun.">
        <title>Thousands of microbial genomes shed light on interconnected biogeochemical processes in an aquifer system.</title>
        <authorList>
            <person name="Anantharaman K."/>
            <person name="Brown C.T."/>
            <person name="Hug L.A."/>
            <person name="Sharon I."/>
            <person name="Castelle C.J."/>
            <person name="Probst A.J."/>
            <person name="Thomas B.C."/>
            <person name="Singh A."/>
            <person name="Wilkins M.J."/>
            <person name="Karaoz U."/>
            <person name="Brodie E.L."/>
            <person name="Williams K.H."/>
            <person name="Hubbard S.S."/>
            <person name="Banfield J.F."/>
        </authorList>
    </citation>
    <scope>NUCLEOTIDE SEQUENCE [LARGE SCALE GENOMIC DNA]</scope>
</reference>
<organism evidence="9 10">
    <name type="scientific">Candidatus Zambryskibacteria bacterium RIFCSPHIGHO2_01_FULL_44_22b</name>
    <dbReference type="NCBI Taxonomy" id="1802737"/>
    <lineage>
        <taxon>Bacteria</taxon>
        <taxon>Candidatus Zambryskiibacteriota</taxon>
    </lineage>
</organism>
<comment type="catalytic activity">
    <reaction evidence="1 8">
        <text>(2R)-3-phosphoglycerate + ATP = (2R)-3-phospho-glyceroyl phosphate + ADP</text>
        <dbReference type="Rhea" id="RHEA:14801"/>
        <dbReference type="ChEBI" id="CHEBI:30616"/>
        <dbReference type="ChEBI" id="CHEBI:57604"/>
        <dbReference type="ChEBI" id="CHEBI:58272"/>
        <dbReference type="ChEBI" id="CHEBI:456216"/>
        <dbReference type="EC" id="2.7.2.3"/>
    </reaction>
</comment>
<dbReference type="Pfam" id="PF00162">
    <property type="entry name" value="PGK"/>
    <property type="match status" value="2"/>
</dbReference>
<evidence type="ECO:0000256" key="7">
    <source>
        <dbReference type="PIRSR" id="PIRSR000724-2"/>
    </source>
</evidence>
<keyword evidence="6 7" id="KW-0067">ATP-binding</keyword>
<dbReference type="Proteomes" id="UP000178538">
    <property type="component" value="Unassembled WGS sequence"/>
</dbReference>
<dbReference type="PRINTS" id="PR00477">
    <property type="entry name" value="PHGLYCKINASE"/>
</dbReference>
<feature type="binding site" evidence="7">
    <location>
        <position position="263"/>
    </location>
    <ligand>
        <name>ATP</name>
        <dbReference type="ChEBI" id="CHEBI:30616"/>
    </ligand>
</feature>
<keyword evidence="3 8" id="KW-0808">Transferase</keyword>
<dbReference type="AlphaFoldDB" id="A0A1G2SY82"/>
<evidence type="ECO:0000313" key="10">
    <source>
        <dbReference type="Proteomes" id="UP000178538"/>
    </source>
</evidence>
<comment type="caution">
    <text evidence="9">The sequence shown here is derived from an EMBL/GenBank/DDBJ whole genome shotgun (WGS) entry which is preliminary data.</text>
</comment>
<evidence type="ECO:0000256" key="2">
    <source>
        <dbReference type="ARBA" id="ARBA00013061"/>
    </source>
</evidence>
<dbReference type="GO" id="GO:0004618">
    <property type="term" value="F:phosphoglycerate kinase activity"/>
    <property type="evidence" value="ECO:0007669"/>
    <property type="project" value="UniProtKB-EC"/>
</dbReference>
<dbReference type="GO" id="GO:0006096">
    <property type="term" value="P:glycolytic process"/>
    <property type="evidence" value="ECO:0007669"/>
    <property type="project" value="InterPro"/>
</dbReference>
<dbReference type="InterPro" id="IPR036043">
    <property type="entry name" value="Phosphoglycerate_kinase_sf"/>
</dbReference>
<dbReference type="EMBL" id="MHVG01000021">
    <property type="protein sequence ID" value="OHA90000.1"/>
    <property type="molecule type" value="Genomic_DNA"/>
</dbReference>
<keyword evidence="4" id="KW-0547">Nucleotide-binding</keyword>
<evidence type="ECO:0000256" key="3">
    <source>
        <dbReference type="ARBA" id="ARBA00022679"/>
    </source>
</evidence>
<dbReference type="Gene3D" id="3.40.50.1260">
    <property type="entry name" value="Phosphoglycerate kinase, N-terminal domain"/>
    <property type="match status" value="4"/>
</dbReference>
<dbReference type="GO" id="GO:0005829">
    <property type="term" value="C:cytosol"/>
    <property type="evidence" value="ECO:0007669"/>
    <property type="project" value="TreeGrafter"/>
</dbReference>
<dbReference type="PROSITE" id="PS00111">
    <property type="entry name" value="PGLYCERATE_KINASE"/>
    <property type="match status" value="1"/>
</dbReference>
<dbReference type="GO" id="GO:0043531">
    <property type="term" value="F:ADP binding"/>
    <property type="evidence" value="ECO:0007669"/>
    <property type="project" value="TreeGrafter"/>
</dbReference>
<dbReference type="InterPro" id="IPR001576">
    <property type="entry name" value="Phosphoglycerate_kinase"/>
</dbReference>
<feature type="binding site" evidence="7">
    <location>
        <begin position="288"/>
        <end position="291"/>
    </location>
    <ligand>
        <name>ATP</name>
        <dbReference type="ChEBI" id="CHEBI:30616"/>
    </ligand>
</feature>
<evidence type="ECO:0000256" key="4">
    <source>
        <dbReference type="ARBA" id="ARBA00022741"/>
    </source>
</evidence>
<dbReference type="InterPro" id="IPR015824">
    <property type="entry name" value="Phosphoglycerate_kinase_N"/>
</dbReference>
<evidence type="ECO:0000256" key="8">
    <source>
        <dbReference type="RuleBase" id="RU000532"/>
    </source>
</evidence>
<gene>
    <name evidence="9" type="ORF">A2832_01790</name>
</gene>
<evidence type="ECO:0000256" key="5">
    <source>
        <dbReference type="ARBA" id="ARBA00022777"/>
    </source>
</evidence>
<name>A0A1G2SY82_9BACT</name>
<dbReference type="InterPro" id="IPR015911">
    <property type="entry name" value="Phosphoglycerate_kinase_CS"/>
</dbReference>
<proteinExistence type="inferred from homology"/>
<keyword evidence="5 8" id="KW-0418">Kinase</keyword>
<dbReference type="PANTHER" id="PTHR11406">
    <property type="entry name" value="PHOSPHOGLYCERATE KINASE"/>
    <property type="match status" value="1"/>
</dbReference>
<accession>A0A1G2SY82</accession>
<dbReference type="GO" id="GO:0005524">
    <property type="term" value="F:ATP binding"/>
    <property type="evidence" value="ECO:0007669"/>
    <property type="project" value="UniProtKB-KW"/>
</dbReference>
<dbReference type="SUPFAM" id="SSF53748">
    <property type="entry name" value="Phosphoglycerate kinase"/>
    <property type="match status" value="1"/>
</dbReference>
<sequence>MILKSIKKIPELKGKRVLVRVDWNVPIENGKVLGDFRIKKSMPTLEYLAKVGAKVILATHLTEGSIDALDRFVPEGMRLLANVRDNPGEEANSTSFAKKLASGADIYVNEAFSESHREYASIVGVPKLLPSFMGLQFELERKALSKIFRPKHPFLFILGGAKFGTKLPLLKKFVKIADEIFIGGALANTFFKAIGRDIGRSLVSEDDFDVSKLLNTGKIILPEDTIVDGGKILDVGPRSMENLKSKIMEAELVLWNGPLGNYELGYKVATLKVAKLVAEFAKESIVGGGDTLAAIRELDIYDKFSFVSTAGGAMLEFLAHGTLPGIEALKESQK</sequence>